<proteinExistence type="predicted"/>
<dbReference type="Proteomes" id="UP000789375">
    <property type="component" value="Unassembled WGS sequence"/>
</dbReference>
<protein>
    <submittedName>
        <fullName evidence="1">7939_t:CDS:1</fullName>
    </submittedName>
</protein>
<organism evidence="1 2">
    <name type="scientific">Funneliformis mosseae</name>
    <name type="common">Endomycorrhizal fungus</name>
    <name type="synonym">Glomus mosseae</name>
    <dbReference type="NCBI Taxonomy" id="27381"/>
    <lineage>
        <taxon>Eukaryota</taxon>
        <taxon>Fungi</taxon>
        <taxon>Fungi incertae sedis</taxon>
        <taxon>Mucoromycota</taxon>
        <taxon>Glomeromycotina</taxon>
        <taxon>Glomeromycetes</taxon>
        <taxon>Glomerales</taxon>
        <taxon>Glomeraceae</taxon>
        <taxon>Funneliformis</taxon>
    </lineage>
</organism>
<accession>A0A9N9DMQ5</accession>
<reference evidence="1" key="1">
    <citation type="submission" date="2021-06" db="EMBL/GenBank/DDBJ databases">
        <authorList>
            <person name="Kallberg Y."/>
            <person name="Tangrot J."/>
            <person name="Rosling A."/>
        </authorList>
    </citation>
    <scope>NUCLEOTIDE SEQUENCE</scope>
    <source>
        <strain evidence="1">87-6 pot B 2015</strain>
    </source>
</reference>
<evidence type="ECO:0000313" key="1">
    <source>
        <dbReference type="EMBL" id="CAG8644089.1"/>
    </source>
</evidence>
<keyword evidence="2" id="KW-1185">Reference proteome</keyword>
<dbReference type="AlphaFoldDB" id="A0A9N9DMQ5"/>
<dbReference type="EMBL" id="CAJVPP010004127">
    <property type="protein sequence ID" value="CAG8644089.1"/>
    <property type="molecule type" value="Genomic_DNA"/>
</dbReference>
<gene>
    <name evidence="1" type="ORF">FMOSSE_LOCUS11142</name>
</gene>
<sequence>MAEYILITEYRLAILINNVYIMSREGIWIPTSIPELWLIPTNFSRIYQNGERSRTLYDSSLSASMPQMLMQRTFYLQ</sequence>
<name>A0A9N9DMQ5_FUNMO</name>
<evidence type="ECO:0000313" key="2">
    <source>
        <dbReference type="Proteomes" id="UP000789375"/>
    </source>
</evidence>
<comment type="caution">
    <text evidence="1">The sequence shown here is derived from an EMBL/GenBank/DDBJ whole genome shotgun (WGS) entry which is preliminary data.</text>
</comment>